<evidence type="ECO:0000313" key="1">
    <source>
        <dbReference type="EMBL" id="KAA3487727.1"/>
    </source>
</evidence>
<proteinExistence type="predicted"/>
<dbReference type="SUPFAM" id="SSF53098">
    <property type="entry name" value="Ribonuclease H-like"/>
    <property type="match status" value="1"/>
</dbReference>
<evidence type="ECO:0000313" key="2">
    <source>
        <dbReference type="Proteomes" id="UP000325315"/>
    </source>
</evidence>
<dbReference type="EMBL" id="SMMG02000001">
    <property type="protein sequence ID" value="KAA3487727.1"/>
    <property type="molecule type" value="Genomic_DNA"/>
</dbReference>
<dbReference type="AlphaFoldDB" id="A0A5B6X4A9"/>
<dbReference type="InterPro" id="IPR012337">
    <property type="entry name" value="RNaseH-like_sf"/>
</dbReference>
<comment type="caution">
    <text evidence="1">The sequence shown here is derived from an EMBL/GenBank/DDBJ whole genome shotgun (WGS) entry which is preliminary data.</text>
</comment>
<organism evidence="1 2">
    <name type="scientific">Gossypium australe</name>
    <dbReference type="NCBI Taxonomy" id="47621"/>
    <lineage>
        <taxon>Eukaryota</taxon>
        <taxon>Viridiplantae</taxon>
        <taxon>Streptophyta</taxon>
        <taxon>Embryophyta</taxon>
        <taxon>Tracheophyta</taxon>
        <taxon>Spermatophyta</taxon>
        <taxon>Magnoliopsida</taxon>
        <taxon>eudicotyledons</taxon>
        <taxon>Gunneridae</taxon>
        <taxon>Pentapetalae</taxon>
        <taxon>rosids</taxon>
        <taxon>malvids</taxon>
        <taxon>Malvales</taxon>
        <taxon>Malvaceae</taxon>
        <taxon>Malvoideae</taxon>
        <taxon>Gossypium</taxon>
    </lineage>
</organism>
<gene>
    <name evidence="1" type="ORF">EPI10_031539</name>
</gene>
<protein>
    <submittedName>
        <fullName evidence="1">Retrotransposon protein</fullName>
    </submittedName>
</protein>
<keyword evidence="2" id="KW-1185">Reference proteome</keyword>
<accession>A0A5B6X4A9</accession>
<reference evidence="2" key="1">
    <citation type="journal article" date="2019" name="Plant Biotechnol. J.">
        <title>Genome sequencing of the Australian wild diploid species Gossypium australe highlights disease resistance and delayed gland morphogenesis.</title>
        <authorList>
            <person name="Cai Y."/>
            <person name="Cai X."/>
            <person name="Wang Q."/>
            <person name="Wang P."/>
            <person name="Zhang Y."/>
            <person name="Cai C."/>
            <person name="Xu Y."/>
            <person name="Wang K."/>
            <person name="Zhou Z."/>
            <person name="Wang C."/>
            <person name="Geng S."/>
            <person name="Li B."/>
            <person name="Dong Q."/>
            <person name="Hou Y."/>
            <person name="Wang H."/>
            <person name="Ai P."/>
            <person name="Liu Z."/>
            <person name="Yi F."/>
            <person name="Sun M."/>
            <person name="An G."/>
            <person name="Cheng J."/>
            <person name="Zhang Y."/>
            <person name="Shi Q."/>
            <person name="Xie Y."/>
            <person name="Shi X."/>
            <person name="Chang Y."/>
            <person name="Huang F."/>
            <person name="Chen Y."/>
            <person name="Hong S."/>
            <person name="Mi L."/>
            <person name="Sun Q."/>
            <person name="Zhang L."/>
            <person name="Zhou B."/>
            <person name="Peng R."/>
            <person name="Zhang X."/>
            <person name="Liu F."/>
        </authorList>
    </citation>
    <scope>NUCLEOTIDE SEQUENCE [LARGE SCALE GENOMIC DNA]</scope>
    <source>
        <strain evidence="2">cv. PA1801</strain>
    </source>
</reference>
<name>A0A5B6X4A9_9ROSI</name>
<sequence length="60" mass="7157">MFCGLKQMYWWSEIVKLHRVSLSIIFDQGLSFTLRFWGKFNEALDTKLNFGTTFHPQADR</sequence>
<dbReference type="Proteomes" id="UP000325315">
    <property type="component" value="Unassembled WGS sequence"/>
</dbReference>